<dbReference type="InterPro" id="IPR051702">
    <property type="entry name" value="SH3_domain_YSC84-like"/>
</dbReference>
<proteinExistence type="predicted"/>
<dbReference type="RefSeq" id="WP_194447639.1">
    <property type="nucleotide sequence ID" value="NZ_CP063849.1"/>
</dbReference>
<dbReference type="Pfam" id="PF04366">
    <property type="entry name" value="Ysc84"/>
    <property type="match status" value="1"/>
</dbReference>
<sequence>MKKFLLAVLAASTVWAGEAEDKRLQEASTVLGEIMSTGDKAIPQDLFSKAQCAVIVPAMKKGGFILGAKYGRGFAACREADGKGWTAPVGVRVEGGSVGFQIGGAESDVIMLVMSQKGMERLLASKFTLGGEATVAAGPVGRDTTAQTDASMRAEILSWSRSRGVFGGIALQGATLRADEDVDTALYGSGVDRKSVLQGKKPVPPAAKGLVDLLNKYSAYKGN</sequence>
<evidence type="ECO:0000259" key="1">
    <source>
        <dbReference type="Pfam" id="PF04366"/>
    </source>
</evidence>
<feature type="domain" description="Ysc84 actin-binding" evidence="1">
    <location>
        <begin position="95"/>
        <end position="217"/>
    </location>
</feature>
<evidence type="ECO:0000313" key="3">
    <source>
        <dbReference type="Proteomes" id="UP000593892"/>
    </source>
</evidence>
<organism evidence="2 3">
    <name type="scientific">Paludibaculum fermentans</name>
    <dbReference type="NCBI Taxonomy" id="1473598"/>
    <lineage>
        <taxon>Bacteria</taxon>
        <taxon>Pseudomonadati</taxon>
        <taxon>Acidobacteriota</taxon>
        <taxon>Terriglobia</taxon>
        <taxon>Bryobacterales</taxon>
        <taxon>Bryobacteraceae</taxon>
        <taxon>Paludibaculum</taxon>
    </lineage>
</organism>
<evidence type="ECO:0000313" key="2">
    <source>
        <dbReference type="EMBL" id="QOY85970.1"/>
    </source>
</evidence>
<dbReference type="PANTHER" id="PTHR15629">
    <property type="entry name" value="SH3YL1 PROTEIN"/>
    <property type="match status" value="1"/>
</dbReference>
<gene>
    <name evidence="2" type="ORF">IRI77_24560</name>
</gene>
<accession>A0A7S7NLU2</accession>
<dbReference type="Proteomes" id="UP000593892">
    <property type="component" value="Chromosome"/>
</dbReference>
<dbReference type="CDD" id="cd11524">
    <property type="entry name" value="SYLF"/>
    <property type="match status" value="1"/>
</dbReference>
<dbReference type="AlphaFoldDB" id="A0A7S7NLU2"/>
<dbReference type="GO" id="GO:0035091">
    <property type="term" value="F:phosphatidylinositol binding"/>
    <property type="evidence" value="ECO:0007669"/>
    <property type="project" value="TreeGrafter"/>
</dbReference>
<dbReference type="InterPro" id="IPR007461">
    <property type="entry name" value="Ysc84_actin-binding"/>
</dbReference>
<dbReference type="EMBL" id="CP063849">
    <property type="protein sequence ID" value="QOY85970.1"/>
    <property type="molecule type" value="Genomic_DNA"/>
</dbReference>
<keyword evidence="3" id="KW-1185">Reference proteome</keyword>
<reference evidence="2 3" key="1">
    <citation type="submission" date="2020-10" db="EMBL/GenBank/DDBJ databases">
        <title>Complete genome sequence of Paludibaculum fermentans P105T, a facultatively anaerobic acidobacterium capable of dissimilatory Fe(III) reduction.</title>
        <authorList>
            <person name="Dedysh S.N."/>
            <person name="Beletsky A.V."/>
            <person name="Kulichevskaya I.S."/>
            <person name="Mardanov A.V."/>
            <person name="Ravin N.V."/>
        </authorList>
    </citation>
    <scope>NUCLEOTIDE SEQUENCE [LARGE SCALE GENOMIC DNA]</scope>
    <source>
        <strain evidence="2 3">P105</strain>
    </source>
</reference>
<name>A0A7S7NLU2_PALFE</name>
<dbReference type="KEGG" id="pfer:IRI77_24560"/>
<protein>
    <submittedName>
        <fullName evidence="2">Lipid-binding SYLF domain-containing protein</fullName>
    </submittedName>
</protein>
<dbReference type="PANTHER" id="PTHR15629:SF2">
    <property type="entry name" value="SH3 DOMAIN-CONTAINING YSC84-LIKE PROTEIN 1"/>
    <property type="match status" value="1"/>
</dbReference>